<dbReference type="InterPro" id="IPR050466">
    <property type="entry name" value="Carboxylest/Gibb_receptor"/>
</dbReference>
<reference evidence="4" key="1">
    <citation type="submission" date="2023-10" db="EMBL/GenBank/DDBJ databases">
        <authorList>
            <person name="Domelevo Entfellner J.-B."/>
        </authorList>
    </citation>
    <scope>NUCLEOTIDE SEQUENCE</scope>
</reference>
<accession>A0AA86STR8</accession>
<organism evidence="4 5">
    <name type="scientific">Sphenostylis stenocarpa</name>
    <dbReference type="NCBI Taxonomy" id="92480"/>
    <lineage>
        <taxon>Eukaryota</taxon>
        <taxon>Viridiplantae</taxon>
        <taxon>Streptophyta</taxon>
        <taxon>Embryophyta</taxon>
        <taxon>Tracheophyta</taxon>
        <taxon>Spermatophyta</taxon>
        <taxon>Magnoliopsida</taxon>
        <taxon>eudicotyledons</taxon>
        <taxon>Gunneridae</taxon>
        <taxon>Pentapetalae</taxon>
        <taxon>rosids</taxon>
        <taxon>fabids</taxon>
        <taxon>Fabales</taxon>
        <taxon>Fabaceae</taxon>
        <taxon>Papilionoideae</taxon>
        <taxon>50 kb inversion clade</taxon>
        <taxon>NPAAA clade</taxon>
        <taxon>indigoferoid/millettioid clade</taxon>
        <taxon>Phaseoleae</taxon>
        <taxon>Sphenostylis</taxon>
    </lineage>
</organism>
<feature type="domain" description="Alpha/beta hydrolase fold-3" evidence="3">
    <location>
        <begin position="145"/>
        <end position="364"/>
    </location>
</feature>
<evidence type="ECO:0000259" key="3">
    <source>
        <dbReference type="Pfam" id="PF07859"/>
    </source>
</evidence>
<keyword evidence="5" id="KW-1185">Reference proteome</keyword>
<gene>
    <name evidence="4" type="ORF">AYBTSS11_LOCUS9122</name>
</gene>
<dbReference type="InterPro" id="IPR013094">
    <property type="entry name" value="AB_hydrolase_3"/>
</dbReference>
<evidence type="ECO:0000313" key="5">
    <source>
        <dbReference type="Proteomes" id="UP001189624"/>
    </source>
</evidence>
<dbReference type="GO" id="GO:0016787">
    <property type="term" value="F:hydrolase activity"/>
    <property type="evidence" value="ECO:0007669"/>
    <property type="project" value="InterPro"/>
</dbReference>
<evidence type="ECO:0000256" key="1">
    <source>
        <dbReference type="ARBA" id="ARBA00010515"/>
    </source>
</evidence>
<evidence type="ECO:0000256" key="2">
    <source>
        <dbReference type="PROSITE-ProRule" id="PRU10038"/>
    </source>
</evidence>
<dbReference type="InterPro" id="IPR029058">
    <property type="entry name" value="AB_hydrolase_fold"/>
</dbReference>
<dbReference type="PROSITE" id="PS01174">
    <property type="entry name" value="LIPASE_GDXG_SER"/>
    <property type="match status" value="1"/>
</dbReference>
<sequence>MIRCSILSGYRPLPTKYHLHVPTKPNFQSVTNLSSHYLLPSFPIKACNPLPFSSHKLEKPLHSSTTMDNSTSTDSEVAYDIPPILKVYKNGRVERLEGVQVVPPGLHPETNVESKDVVISEEHGISARLYIPKTTYPPRNKLPLLVYFHGGAFIIETPFSPNYHNLLNNIVSEANVIGVSVHYRRAPEHPVPAAHEDSWVALKWVASHSGGTGSEEWLNEHADFGKVFFAGDSAGANIASYLGIRLGTEGLPRVKVEGIALVHPYFWGVEPLECEAKRAEDAAKTHKLWRFICPNTTGSDDPIINPGADPNLGKLACARVLVCVAEKDLLKDRGWYYKELLHKSSWPGVVEVVETKDEDHVFHMLNPSCENAKVLLNRIVSFIKQD</sequence>
<evidence type="ECO:0000313" key="4">
    <source>
        <dbReference type="EMBL" id="CAJ1939425.1"/>
    </source>
</evidence>
<dbReference type="InterPro" id="IPR033140">
    <property type="entry name" value="Lipase_GDXG_put_SER_AS"/>
</dbReference>
<dbReference type="EMBL" id="OY731400">
    <property type="protein sequence ID" value="CAJ1939425.1"/>
    <property type="molecule type" value="Genomic_DNA"/>
</dbReference>
<protein>
    <recommendedName>
        <fullName evidence="3">Alpha/beta hydrolase fold-3 domain-containing protein</fullName>
    </recommendedName>
</protein>
<dbReference type="PANTHER" id="PTHR23024:SF619">
    <property type="entry name" value="CXE CARBOXYLESTERASE"/>
    <property type="match status" value="1"/>
</dbReference>
<dbReference type="Proteomes" id="UP001189624">
    <property type="component" value="Chromosome 3"/>
</dbReference>
<dbReference type="Pfam" id="PF07859">
    <property type="entry name" value="Abhydrolase_3"/>
    <property type="match status" value="1"/>
</dbReference>
<comment type="similarity">
    <text evidence="1">Belongs to the 'GDXG' lipolytic enzyme family.</text>
</comment>
<dbReference type="PANTHER" id="PTHR23024">
    <property type="entry name" value="ARYLACETAMIDE DEACETYLASE"/>
    <property type="match status" value="1"/>
</dbReference>
<dbReference type="Gramene" id="rna-AYBTSS11_LOCUS9122">
    <property type="protein sequence ID" value="CAJ1939425.1"/>
    <property type="gene ID" value="gene-AYBTSS11_LOCUS9122"/>
</dbReference>
<dbReference type="SUPFAM" id="SSF53474">
    <property type="entry name" value="alpha/beta-Hydrolases"/>
    <property type="match status" value="1"/>
</dbReference>
<feature type="active site" evidence="2">
    <location>
        <position position="233"/>
    </location>
</feature>
<dbReference type="AlphaFoldDB" id="A0AA86STR8"/>
<dbReference type="Gene3D" id="3.40.50.1820">
    <property type="entry name" value="alpha/beta hydrolase"/>
    <property type="match status" value="1"/>
</dbReference>
<name>A0AA86STR8_9FABA</name>
<proteinExistence type="inferred from homology"/>